<dbReference type="AlphaFoldDB" id="A0A0N0NL64"/>
<dbReference type="Pfam" id="PF00153">
    <property type="entry name" value="Mito_carr"/>
    <property type="match status" value="3"/>
</dbReference>
<dbReference type="GeneID" id="28737847"/>
<keyword evidence="4 10" id="KW-0812">Transmembrane</keyword>
<dbReference type="GO" id="GO:0022857">
    <property type="term" value="F:transmembrane transporter activity"/>
    <property type="evidence" value="ECO:0007669"/>
    <property type="project" value="TreeGrafter"/>
</dbReference>
<dbReference type="InterPro" id="IPR018108">
    <property type="entry name" value="MCP_transmembrane"/>
</dbReference>
<evidence type="ECO:0000256" key="11">
    <source>
        <dbReference type="RuleBase" id="RU000488"/>
    </source>
</evidence>
<keyword evidence="13" id="KW-1185">Reference proteome</keyword>
<dbReference type="PANTHER" id="PTHR45624:SF9">
    <property type="entry name" value="CARRIER PROTEIN, PUTATIVE (AFU_ORTHOLOGUE AFUA_4G06390)-RELATED"/>
    <property type="match status" value="1"/>
</dbReference>
<accession>A0A0N0NL64</accession>
<gene>
    <name evidence="12" type="ORF">AB675_5730</name>
</gene>
<feature type="repeat" description="Solcar" evidence="10">
    <location>
        <begin position="125"/>
        <end position="223"/>
    </location>
</feature>
<evidence type="ECO:0000256" key="7">
    <source>
        <dbReference type="ARBA" id="ARBA00022989"/>
    </source>
</evidence>
<proteinExistence type="inferred from homology"/>
<keyword evidence="7" id="KW-1133">Transmembrane helix</keyword>
<dbReference type="Gene3D" id="1.50.40.10">
    <property type="entry name" value="Mitochondrial carrier domain"/>
    <property type="match status" value="1"/>
</dbReference>
<dbReference type="InterPro" id="IPR050567">
    <property type="entry name" value="Mitochondrial_Carrier"/>
</dbReference>
<dbReference type="GO" id="GO:0031966">
    <property type="term" value="C:mitochondrial membrane"/>
    <property type="evidence" value="ECO:0007669"/>
    <property type="project" value="UniProtKB-SubCell"/>
</dbReference>
<dbReference type="PROSITE" id="PS50920">
    <property type="entry name" value="SOLCAR"/>
    <property type="match status" value="3"/>
</dbReference>
<evidence type="ECO:0000256" key="5">
    <source>
        <dbReference type="ARBA" id="ARBA00022737"/>
    </source>
</evidence>
<sequence length="358" mass="39534">MTSPYTLDRDAAVYWAKYYRQGLATAPATVIAICAGSPFENAKVRMQSKYFPSALDATKYMYRTEGLRGFWVGTWAPLASLTVTRTISFSIYRRAKYQLDSMIESVTGSSPLQHVNRVGSYPNLSTVVCFTGSGMIAGAALVPFLTPIELIKNCTQSSVLMAASTKTDPKTKNAGRVSSAAAARQIIRERGFLGLFTGFRLHFYRDVAGTGLYFGIYETLKQTINSAYGADKVNAPGAVMFAGAACGVLSWTMTYPLDSMKTQAQNRLVGEGAKRSMAEAASAELRKTPARSFSKWKGLEMVILRSALQNMIQMSLFEYLKERIDALAFSNGSRTLPEIERELGRDQRRKHELKEQSK</sequence>
<evidence type="ECO:0000313" key="13">
    <source>
        <dbReference type="Proteomes" id="UP000038010"/>
    </source>
</evidence>
<evidence type="ECO:0000256" key="8">
    <source>
        <dbReference type="ARBA" id="ARBA00023128"/>
    </source>
</evidence>
<feature type="repeat" description="Solcar" evidence="10">
    <location>
        <begin position="234"/>
        <end position="323"/>
    </location>
</feature>
<evidence type="ECO:0000256" key="10">
    <source>
        <dbReference type="PROSITE-ProRule" id="PRU00282"/>
    </source>
</evidence>
<dbReference type="Proteomes" id="UP000038010">
    <property type="component" value="Unassembled WGS sequence"/>
</dbReference>
<dbReference type="RefSeq" id="XP_017998781.1">
    <property type="nucleotide sequence ID" value="XM_018145967.1"/>
</dbReference>
<organism evidence="12 13">
    <name type="scientific">Cyphellophora attinorum</name>
    <dbReference type="NCBI Taxonomy" id="1664694"/>
    <lineage>
        <taxon>Eukaryota</taxon>
        <taxon>Fungi</taxon>
        <taxon>Dikarya</taxon>
        <taxon>Ascomycota</taxon>
        <taxon>Pezizomycotina</taxon>
        <taxon>Eurotiomycetes</taxon>
        <taxon>Chaetothyriomycetidae</taxon>
        <taxon>Chaetothyriales</taxon>
        <taxon>Cyphellophoraceae</taxon>
        <taxon>Cyphellophora</taxon>
    </lineage>
</organism>
<feature type="repeat" description="Solcar" evidence="10">
    <location>
        <begin position="16"/>
        <end position="98"/>
    </location>
</feature>
<keyword evidence="3 11" id="KW-0813">Transport</keyword>
<evidence type="ECO:0000256" key="3">
    <source>
        <dbReference type="ARBA" id="ARBA00022448"/>
    </source>
</evidence>
<protein>
    <submittedName>
        <fullName evidence="12">Putative mitochondrial carrier</fullName>
    </submittedName>
</protein>
<evidence type="ECO:0000256" key="6">
    <source>
        <dbReference type="ARBA" id="ARBA00022792"/>
    </source>
</evidence>
<dbReference type="InterPro" id="IPR023395">
    <property type="entry name" value="MCP_dom_sf"/>
</dbReference>
<name>A0A0N0NL64_9EURO</name>
<comment type="caution">
    <text evidence="12">The sequence shown here is derived from an EMBL/GenBank/DDBJ whole genome shotgun (WGS) entry which is preliminary data.</text>
</comment>
<dbReference type="VEuPathDB" id="FungiDB:AB675_5730"/>
<dbReference type="PANTHER" id="PTHR45624">
    <property type="entry name" value="MITOCHONDRIAL BASIC AMINO ACIDS TRANSPORTER-RELATED"/>
    <property type="match status" value="1"/>
</dbReference>
<evidence type="ECO:0000256" key="4">
    <source>
        <dbReference type="ARBA" id="ARBA00022692"/>
    </source>
</evidence>
<dbReference type="EMBL" id="LFJN01000017">
    <property type="protein sequence ID" value="KPI38818.1"/>
    <property type="molecule type" value="Genomic_DNA"/>
</dbReference>
<keyword evidence="9 10" id="KW-0472">Membrane</keyword>
<dbReference type="SUPFAM" id="SSF103506">
    <property type="entry name" value="Mitochondrial carrier"/>
    <property type="match status" value="1"/>
</dbReference>
<keyword evidence="6" id="KW-0999">Mitochondrion inner membrane</keyword>
<dbReference type="OrthoDB" id="2382881at2759"/>
<comment type="similarity">
    <text evidence="2 11">Belongs to the mitochondrial carrier (TC 2.A.29) family.</text>
</comment>
<evidence type="ECO:0000256" key="1">
    <source>
        <dbReference type="ARBA" id="ARBA00004225"/>
    </source>
</evidence>
<keyword evidence="5" id="KW-0677">Repeat</keyword>
<comment type="subcellular location">
    <subcellularLocation>
        <location evidence="1">Mitochondrion membrane</location>
        <topology evidence="1">Multi-pass membrane protein</topology>
    </subcellularLocation>
</comment>
<evidence type="ECO:0000313" key="12">
    <source>
        <dbReference type="EMBL" id="KPI38818.1"/>
    </source>
</evidence>
<keyword evidence="8" id="KW-0496">Mitochondrion</keyword>
<evidence type="ECO:0000256" key="2">
    <source>
        <dbReference type="ARBA" id="ARBA00006375"/>
    </source>
</evidence>
<dbReference type="STRING" id="1664694.A0A0N0NL64"/>
<evidence type="ECO:0000256" key="9">
    <source>
        <dbReference type="ARBA" id="ARBA00023136"/>
    </source>
</evidence>
<reference evidence="12 13" key="1">
    <citation type="submission" date="2015-06" db="EMBL/GenBank/DDBJ databases">
        <title>Draft genome of the ant-associated black yeast Phialophora attae CBS 131958.</title>
        <authorList>
            <person name="Moreno L.F."/>
            <person name="Stielow B.J."/>
            <person name="de Hoog S."/>
            <person name="Vicente V.A."/>
            <person name="Weiss V.A."/>
            <person name="de Vries M."/>
            <person name="Cruz L.M."/>
            <person name="Souza E.M."/>
        </authorList>
    </citation>
    <scope>NUCLEOTIDE SEQUENCE [LARGE SCALE GENOMIC DNA]</scope>
    <source>
        <strain evidence="12 13">CBS 131958</strain>
    </source>
</reference>